<feature type="compositionally biased region" description="Acidic residues" evidence="1">
    <location>
        <begin position="115"/>
        <end position="128"/>
    </location>
</feature>
<accession>A0A168EBG4</accession>
<reference evidence="3 4" key="1">
    <citation type="journal article" date="2016" name="Genome Biol. Evol.">
        <title>Divergent and convergent evolution of fungal pathogenicity.</title>
        <authorList>
            <person name="Shang Y."/>
            <person name="Xiao G."/>
            <person name="Zheng P."/>
            <person name="Cen K."/>
            <person name="Zhan S."/>
            <person name="Wang C."/>
        </authorList>
    </citation>
    <scope>NUCLEOTIDE SEQUENCE [LARGE SCALE GENOMIC DNA]</scope>
    <source>
        <strain evidence="3 4">RCEF 2490</strain>
    </source>
</reference>
<feature type="region of interest" description="Disordered" evidence="1">
    <location>
        <begin position="113"/>
        <end position="144"/>
    </location>
</feature>
<gene>
    <name evidence="3" type="ORF">AAL_03146</name>
</gene>
<keyword evidence="4" id="KW-1185">Reference proteome</keyword>
<dbReference type="OrthoDB" id="4502894at2759"/>
<keyword evidence="2" id="KW-0472">Membrane</keyword>
<keyword evidence="2" id="KW-1133">Transmembrane helix</keyword>
<proteinExistence type="predicted"/>
<sequence>MDDTSVASSALNYIVHIVKTLWSVPWAKYGALTASTLTWPFRMLWVPVSYALSILDAALAPARYVLSYMSSWVFLVVRIVMSLEFSVAAVLGVSAGVVMAFASTIIKSQLGMQSNDDDSGDFDDDSDDEFKRPPSTSHSSRYSDGQVLKEKYLKEQYLLSPNQLQGLEPDWHWTDPTSSRIFRYRRISNLQAQTIHEEEDDSDQ</sequence>
<evidence type="ECO:0000313" key="3">
    <source>
        <dbReference type="EMBL" id="KZZ98628.1"/>
    </source>
</evidence>
<dbReference type="EMBL" id="AZGY01000005">
    <property type="protein sequence ID" value="KZZ98628.1"/>
    <property type="molecule type" value="Genomic_DNA"/>
</dbReference>
<organism evidence="3 4">
    <name type="scientific">Moelleriella libera RCEF 2490</name>
    <dbReference type="NCBI Taxonomy" id="1081109"/>
    <lineage>
        <taxon>Eukaryota</taxon>
        <taxon>Fungi</taxon>
        <taxon>Dikarya</taxon>
        <taxon>Ascomycota</taxon>
        <taxon>Pezizomycotina</taxon>
        <taxon>Sordariomycetes</taxon>
        <taxon>Hypocreomycetidae</taxon>
        <taxon>Hypocreales</taxon>
        <taxon>Clavicipitaceae</taxon>
        <taxon>Moelleriella</taxon>
    </lineage>
</organism>
<comment type="caution">
    <text evidence="3">The sequence shown here is derived from an EMBL/GenBank/DDBJ whole genome shotgun (WGS) entry which is preliminary data.</text>
</comment>
<feature type="compositionally biased region" description="Polar residues" evidence="1">
    <location>
        <begin position="134"/>
        <end position="143"/>
    </location>
</feature>
<feature type="transmembrane region" description="Helical" evidence="2">
    <location>
        <begin position="87"/>
        <end position="106"/>
    </location>
</feature>
<name>A0A168EBG4_9HYPO</name>
<dbReference type="Proteomes" id="UP000078544">
    <property type="component" value="Unassembled WGS sequence"/>
</dbReference>
<evidence type="ECO:0000256" key="1">
    <source>
        <dbReference type="SAM" id="MobiDB-lite"/>
    </source>
</evidence>
<evidence type="ECO:0000313" key="4">
    <source>
        <dbReference type="Proteomes" id="UP000078544"/>
    </source>
</evidence>
<protein>
    <submittedName>
        <fullName evidence="3">Uncharacterized protein</fullName>
    </submittedName>
</protein>
<keyword evidence="2" id="KW-0812">Transmembrane</keyword>
<evidence type="ECO:0000256" key="2">
    <source>
        <dbReference type="SAM" id="Phobius"/>
    </source>
</evidence>
<dbReference type="AlphaFoldDB" id="A0A168EBG4"/>